<gene>
    <name evidence="2" type="ORF">NB640_11295</name>
</gene>
<proteinExistence type="predicted"/>
<dbReference type="InterPro" id="IPR052945">
    <property type="entry name" value="Mitotic_Regulator"/>
</dbReference>
<dbReference type="RefSeq" id="WP_269308798.1">
    <property type="nucleotide sequence ID" value="NZ_CP098242.1"/>
</dbReference>
<keyword evidence="3" id="KW-1185">Reference proteome</keyword>
<protein>
    <submittedName>
        <fullName evidence="2">Sel1 repeat family protein</fullName>
    </submittedName>
</protein>
<dbReference type="AlphaFoldDB" id="A0A9E9P2E3"/>
<dbReference type="SUPFAM" id="SSF81901">
    <property type="entry name" value="HCP-like"/>
    <property type="match status" value="2"/>
</dbReference>
<accession>A0A9E9P2E3</accession>
<feature type="region of interest" description="Disordered" evidence="1">
    <location>
        <begin position="327"/>
        <end position="355"/>
    </location>
</feature>
<dbReference type="Gene3D" id="1.25.40.10">
    <property type="entry name" value="Tetratricopeptide repeat domain"/>
    <property type="match status" value="1"/>
</dbReference>
<feature type="compositionally biased region" description="Basic and acidic residues" evidence="1">
    <location>
        <begin position="327"/>
        <end position="352"/>
    </location>
</feature>
<sequence>MRKTAGQQIMQLVSGIIALLLFAMPPLAAAWQKGEPESGRRAALRMLPQLISDAQNSPARQLEVGFLYAQGIEGRPDYAKAVEWYQKAAEAGSNTAMYLLAVMSIEGLGTEQDYAAALRWAQKIADSGDGSGYMLLGMLYESGSGVPQDDTKAAQYYGYATREARDIGARYRLGMLNLEGKGVPKNPARAIEWLESAASQGDRHARYQLGYMYFTGTGVGVDYVRSGVWFEKTLASDGPVTRKKFPDIFGSAAVAGEDYTKRMRQMMKKDPNVKRNANFMLGRIYEKFGETPLNRDCAKAYYAMAAKAGHKDARTRLAAMKKTEREKLKAKKQQEKAAAKEAARQASEKQETTQKPAPVIAAAELKVLPEKAASQPVIIMEKTEISRPTDGSSSMQALTVVEAKNITAPRVMYTAQEMDGIEEVIGILDNPVALVVMDMIGSIMEQGVHETEDDSIGVVNASGL</sequence>
<dbReference type="Proteomes" id="UP001156215">
    <property type="component" value="Chromosome"/>
</dbReference>
<dbReference type="SMART" id="SM00671">
    <property type="entry name" value="SEL1"/>
    <property type="match status" value="6"/>
</dbReference>
<organism evidence="2 3">
    <name type="scientific">Oxalobacter vibrioformis</name>
    <dbReference type="NCBI Taxonomy" id="933080"/>
    <lineage>
        <taxon>Bacteria</taxon>
        <taxon>Pseudomonadati</taxon>
        <taxon>Pseudomonadota</taxon>
        <taxon>Betaproteobacteria</taxon>
        <taxon>Burkholderiales</taxon>
        <taxon>Oxalobacteraceae</taxon>
        <taxon>Oxalobacter</taxon>
    </lineage>
</organism>
<dbReference type="InterPro" id="IPR011990">
    <property type="entry name" value="TPR-like_helical_dom_sf"/>
</dbReference>
<name>A0A9E9P2E3_9BURK</name>
<evidence type="ECO:0000313" key="2">
    <source>
        <dbReference type="EMBL" id="WAW09794.1"/>
    </source>
</evidence>
<dbReference type="Pfam" id="PF08238">
    <property type="entry name" value="Sel1"/>
    <property type="match status" value="6"/>
</dbReference>
<evidence type="ECO:0000313" key="3">
    <source>
        <dbReference type="Proteomes" id="UP001156215"/>
    </source>
</evidence>
<dbReference type="KEGG" id="ovb:NB640_11295"/>
<reference evidence="2" key="1">
    <citation type="journal article" date="2022" name="Front. Microbiol.">
        <title>New perspectives on an old grouping: The genomic and phenotypic variability of Oxalobacter formigenes and the implications for calcium oxalate stone prevention.</title>
        <authorList>
            <person name="Chmiel J.A."/>
            <person name="Carr C."/>
            <person name="Stuivenberg G.A."/>
            <person name="Venema R."/>
            <person name="Chanyi R.M."/>
            <person name="Al K.F."/>
            <person name="Giguere D."/>
            <person name="Say H."/>
            <person name="Akouris P.P."/>
            <person name="Dominguez Romero S.A."/>
            <person name="Kwong A."/>
            <person name="Tai V."/>
            <person name="Koval S.F."/>
            <person name="Razvi H."/>
            <person name="Bjazevic J."/>
            <person name="Burton J.P."/>
        </authorList>
    </citation>
    <scope>NUCLEOTIDE SEQUENCE</scope>
    <source>
        <strain evidence="2">WoOx3</strain>
    </source>
</reference>
<evidence type="ECO:0000256" key="1">
    <source>
        <dbReference type="SAM" id="MobiDB-lite"/>
    </source>
</evidence>
<dbReference type="PANTHER" id="PTHR43628">
    <property type="entry name" value="ACTIVATOR OF C KINASE PROTEIN 1-RELATED"/>
    <property type="match status" value="1"/>
</dbReference>
<dbReference type="InterPro" id="IPR006597">
    <property type="entry name" value="Sel1-like"/>
</dbReference>
<dbReference type="EMBL" id="CP098242">
    <property type="protein sequence ID" value="WAW09794.1"/>
    <property type="molecule type" value="Genomic_DNA"/>
</dbReference>
<dbReference type="PANTHER" id="PTHR43628:SF1">
    <property type="entry name" value="CHITIN SYNTHASE REGULATORY FACTOR 2-RELATED"/>
    <property type="match status" value="1"/>
</dbReference>